<evidence type="ECO:0000313" key="3">
    <source>
        <dbReference type="Proteomes" id="UP000235145"/>
    </source>
</evidence>
<proteinExistence type="predicted"/>
<reference evidence="2 3" key="1">
    <citation type="journal article" date="2017" name="Nat. Commun.">
        <title>Genome assembly with in vitro proximity ligation data and whole-genome triplication in lettuce.</title>
        <authorList>
            <person name="Reyes-Chin-Wo S."/>
            <person name="Wang Z."/>
            <person name="Yang X."/>
            <person name="Kozik A."/>
            <person name="Arikit S."/>
            <person name="Song C."/>
            <person name="Xia L."/>
            <person name="Froenicke L."/>
            <person name="Lavelle D.O."/>
            <person name="Truco M.J."/>
            <person name="Xia R."/>
            <person name="Zhu S."/>
            <person name="Xu C."/>
            <person name="Xu H."/>
            <person name="Xu X."/>
            <person name="Cox K."/>
            <person name="Korf I."/>
            <person name="Meyers B.C."/>
            <person name="Michelmore R.W."/>
        </authorList>
    </citation>
    <scope>NUCLEOTIDE SEQUENCE [LARGE SCALE GENOMIC DNA]</scope>
    <source>
        <strain evidence="3">cv. Salinas</strain>
        <tissue evidence="2">Seedlings</tissue>
    </source>
</reference>
<keyword evidence="1" id="KW-0812">Transmembrane</keyword>
<feature type="transmembrane region" description="Helical" evidence="1">
    <location>
        <begin position="54"/>
        <end position="77"/>
    </location>
</feature>
<comment type="caution">
    <text evidence="2">The sequence shown here is derived from an EMBL/GenBank/DDBJ whole genome shotgun (WGS) entry which is preliminary data.</text>
</comment>
<keyword evidence="3" id="KW-1185">Reference proteome</keyword>
<evidence type="ECO:0000256" key="1">
    <source>
        <dbReference type="SAM" id="Phobius"/>
    </source>
</evidence>
<keyword evidence="1" id="KW-0472">Membrane</keyword>
<dbReference type="EMBL" id="NBSK02000005">
    <property type="protein sequence ID" value="KAJ0206268.1"/>
    <property type="molecule type" value="Genomic_DNA"/>
</dbReference>
<protein>
    <submittedName>
        <fullName evidence="2">Uncharacterized protein</fullName>
    </submittedName>
</protein>
<organism evidence="2 3">
    <name type="scientific">Lactuca sativa</name>
    <name type="common">Garden lettuce</name>
    <dbReference type="NCBI Taxonomy" id="4236"/>
    <lineage>
        <taxon>Eukaryota</taxon>
        <taxon>Viridiplantae</taxon>
        <taxon>Streptophyta</taxon>
        <taxon>Embryophyta</taxon>
        <taxon>Tracheophyta</taxon>
        <taxon>Spermatophyta</taxon>
        <taxon>Magnoliopsida</taxon>
        <taxon>eudicotyledons</taxon>
        <taxon>Gunneridae</taxon>
        <taxon>Pentapetalae</taxon>
        <taxon>asterids</taxon>
        <taxon>campanulids</taxon>
        <taxon>Asterales</taxon>
        <taxon>Asteraceae</taxon>
        <taxon>Cichorioideae</taxon>
        <taxon>Cichorieae</taxon>
        <taxon>Lactucinae</taxon>
        <taxon>Lactuca</taxon>
    </lineage>
</organism>
<gene>
    <name evidence="2" type="ORF">LSAT_V11C500263870</name>
</gene>
<sequence length="83" mass="9383">MSIYFPLLNLFLVMKNTMCGTNLICGNIVPIKSLGDVYPNKSINLFCNFLMNLLVWHMGISFMGPFSVSFGNVYILFTVDYVS</sequence>
<dbReference type="AlphaFoldDB" id="A0A9R1VJP5"/>
<evidence type="ECO:0000313" key="2">
    <source>
        <dbReference type="EMBL" id="KAJ0206268.1"/>
    </source>
</evidence>
<dbReference type="Proteomes" id="UP000235145">
    <property type="component" value="Unassembled WGS sequence"/>
</dbReference>
<accession>A0A9R1VJP5</accession>
<keyword evidence="1" id="KW-1133">Transmembrane helix</keyword>
<name>A0A9R1VJP5_LACSA</name>